<feature type="region of interest" description="Disordered" evidence="1">
    <location>
        <begin position="1"/>
        <end position="28"/>
    </location>
</feature>
<feature type="region of interest" description="Disordered" evidence="1">
    <location>
        <begin position="108"/>
        <end position="144"/>
    </location>
</feature>
<gene>
    <name evidence="2" type="ORF">TRIUR3_24541</name>
</gene>
<feature type="compositionally biased region" description="Basic and acidic residues" evidence="1">
    <location>
        <begin position="115"/>
        <end position="140"/>
    </location>
</feature>
<dbReference type="EMBL" id="KD188575">
    <property type="protein sequence ID" value="EMS53923.1"/>
    <property type="molecule type" value="Genomic_DNA"/>
</dbReference>
<sequence>MGESATWLKRQQGRAVQTPASSTDSVVKEDADVNKVVPLVQDEDNNCPGPGDVVVCRVERIDDVHLDDQLARQLEAELDAEYEMEIASRAPAASATTGLVHGVIDISDDESNDEVDMKEWSDDPEHAKLSETDRKLREQELQDPDVMKMYQEMYDKNDDVQVDKSANEDCRRWQANIEGRAYIGGSQP</sequence>
<reference evidence="2" key="1">
    <citation type="journal article" date="2013" name="Nature">
        <title>Draft genome of the wheat A-genome progenitor Triticum urartu.</title>
        <authorList>
            <person name="Ling H.Q."/>
            <person name="Zhao S."/>
            <person name="Liu D."/>
            <person name="Wang J."/>
            <person name="Sun H."/>
            <person name="Zhang C."/>
            <person name="Fan H."/>
            <person name="Li D."/>
            <person name="Dong L."/>
            <person name="Tao Y."/>
            <person name="Gao C."/>
            <person name="Wu H."/>
            <person name="Li Y."/>
            <person name="Cui Y."/>
            <person name="Guo X."/>
            <person name="Zheng S."/>
            <person name="Wang B."/>
            <person name="Yu K."/>
            <person name="Liang Q."/>
            <person name="Yang W."/>
            <person name="Lou X."/>
            <person name="Chen J."/>
            <person name="Feng M."/>
            <person name="Jian J."/>
            <person name="Zhang X."/>
            <person name="Luo G."/>
            <person name="Jiang Y."/>
            <person name="Liu J."/>
            <person name="Wang Z."/>
            <person name="Sha Y."/>
            <person name="Zhang B."/>
            <person name="Wu H."/>
            <person name="Tang D."/>
            <person name="Shen Q."/>
            <person name="Xue P."/>
            <person name="Zou S."/>
            <person name="Wang X."/>
            <person name="Liu X."/>
            <person name="Wang F."/>
            <person name="Yang Y."/>
            <person name="An X."/>
            <person name="Dong Z."/>
            <person name="Zhang K."/>
            <person name="Zhang X."/>
            <person name="Luo M.C."/>
            <person name="Dvorak J."/>
            <person name="Tong Y."/>
            <person name="Wang J."/>
            <person name="Yang H."/>
            <person name="Li Z."/>
            <person name="Wang D."/>
            <person name="Zhang A."/>
            <person name="Wang J."/>
        </authorList>
    </citation>
    <scope>NUCLEOTIDE SEQUENCE</scope>
</reference>
<evidence type="ECO:0000256" key="1">
    <source>
        <dbReference type="SAM" id="MobiDB-lite"/>
    </source>
</evidence>
<name>M7YTD9_TRIUA</name>
<proteinExistence type="predicted"/>
<accession>M7YTD9</accession>
<feature type="compositionally biased region" description="Polar residues" evidence="1">
    <location>
        <begin position="14"/>
        <end position="25"/>
    </location>
</feature>
<dbReference type="AlphaFoldDB" id="M7YTD9"/>
<organism evidence="2">
    <name type="scientific">Triticum urartu</name>
    <name type="common">Red wild einkorn</name>
    <name type="synonym">Crithodium urartu</name>
    <dbReference type="NCBI Taxonomy" id="4572"/>
    <lineage>
        <taxon>Eukaryota</taxon>
        <taxon>Viridiplantae</taxon>
        <taxon>Streptophyta</taxon>
        <taxon>Embryophyta</taxon>
        <taxon>Tracheophyta</taxon>
        <taxon>Spermatophyta</taxon>
        <taxon>Magnoliopsida</taxon>
        <taxon>Liliopsida</taxon>
        <taxon>Poales</taxon>
        <taxon>Poaceae</taxon>
        <taxon>BOP clade</taxon>
        <taxon>Pooideae</taxon>
        <taxon>Triticodae</taxon>
        <taxon>Triticeae</taxon>
        <taxon>Triticinae</taxon>
        <taxon>Triticum</taxon>
    </lineage>
</organism>
<protein>
    <submittedName>
        <fullName evidence="2">Uncharacterized protein</fullName>
    </submittedName>
</protein>
<evidence type="ECO:0000313" key="2">
    <source>
        <dbReference type="EMBL" id="EMS53923.1"/>
    </source>
</evidence>